<dbReference type="InterPro" id="IPR032675">
    <property type="entry name" value="LRR_dom_sf"/>
</dbReference>
<evidence type="ECO:0000313" key="1">
    <source>
        <dbReference type="EMBL" id="CAE6457336.1"/>
    </source>
</evidence>
<gene>
    <name evidence="1" type="ORF">RDB_LOCUS154315</name>
</gene>
<dbReference type="Gene3D" id="3.80.10.10">
    <property type="entry name" value="Ribonuclease Inhibitor"/>
    <property type="match status" value="1"/>
</dbReference>
<organism evidence="1 2">
    <name type="scientific">Rhizoctonia solani</name>
    <dbReference type="NCBI Taxonomy" id="456999"/>
    <lineage>
        <taxon>Eukaryota</taxon>
        <taxon>Fungi</taxon>
        <taxon>Dikarya</taxon>
        <taxon>Basidiomycota</taxon>
        <taxon>Agaricomycotina</taxon>
        <taxon>Agaricomycetes</taxon>
        <taxon>Cantharellales</taxon>
        <taxon>Ceratobasidiaceae</taxon>
        <taxon>Rhizoctonia</taxon>
    </lineage>
</organism>
<comment type="caution">
    <text evidence="1">The sequence shown here is derived from an EMBL/GenBank/DDBJ whole genome shotgun (WGS) entry which is preliminary data.</text>
</comment>
<evidence type="ECO:0000313" key="2">
    <source>
        <dbReference type="Proteomes" id="UP000663846"/>
    </source>
</evidence>
<dbReference type="EMBL" id="CAJMWS010000659">
    <property type="protein sequence ID" value="CAE6457336.1"/>
    <property type="molecule type" value="Genomic_DNA"/>
</dbReference>
<dbReference type="SUPFAM" id="SSF52047">
    <property type="entry name" value="RNI-like"/>
    <property type="match status" value="1"/>
</dbReference>
<reference evidence="1" key="1">
    <citation type="submission" date="2021-01" db="EMBL/GenBank/DDBJ databases">
        <authorList>
            <person name="Kaushik A."/>
        </authorList>
    </citation>
    <scope>NUCLEOTIDE SEQUENCE</scope>
    <source>
        <strain evidence="1">AG1-1C</strain>
    </source>
</reference>
<name>A0A8H3BGR3_9AGAM</name>
<accession>A0A8H3BGR3</accession>
<proteinExistence type="predicted"/>
<sequence length="559" mass="62844">MSDLQPKASYNTRNPLFLPEITHMIIQHVSTSHRYNLSRTCKPLFQIVVPKLWSTVLSVEQLLLLIPGTMITQERVRGDNKISITIPKSALTESWERYWVYAPHAKMLSMYGLGSPFQGVIATLHGWDILFAKRREFQGVLLPCLEWLDIRGTGLPSTEFDPICQLAWFTLFLSPTLKLLELKDYPSSDPFTLRLNPSFDQSGSEFPSPSALLLVNILAKSVTGHHHITLSSYYDCPTNQMLASSSLGIHKDCLSWFEHTPDLINLTRLTIYSCAVLGGSGEGLVVLGHLPHLEGLDIVGISGSKVDSRYSFEGNFMPIPPGLFPCLKSLHLTSVPGSQLFYLIWDSNGVVSNLTEARIHLDAKRSSVTQHELSSRIIPRLCKRSPNLRHLNISVSLRSKLDDAGLSEPDMLFELCSHLPLSVLQFNASGRARANPEFHLLNPPSAFPLLKRLDFSSILNRSQLRTLAAAFPNLQHISITLTVEPFEEDDAFDQSHKPASLQPLVVHARFENRALRLRSDSRYVNENLPRITSFFKSIWPNLSDLDSDKPCSHSYQEFL</sequence>
<dbReference type="Proteomes" id="UP000663846">
    <property type="component" value="Unassembled WGS sequence"/>
</dbReference>
<protein>
    <recommendedName>
        <fullName evidence="3">F-box domain-containing protein</fullName>
    </recommendedName>
</protein>
<evidence type="ECO:0008006" key="3">
    <source>
        <dbReference type="Google" id="ProtNLM"/>
    </source>
</evidence>
<dbReference type="AlphaFoldDB" id="A0A8H3BGR3"/>